<gene>
    <name evidence="4" type="ORF">C5Y96_17360</name>
</gene>
<keyword evidence="2 3" id="KW-0802">TPR repeat</keyword>
<dbReference type="SMART" id="SM00028">
    <property type="entry name" value="TPR"/>
    <property type="match status" value="1"/>
</dbReference>
<dbReference type="PROSITE" id="PS50005">
    <property type="entry name" value="TPR"/>
    <property type="match status" value="1"/>
</dbReference>
<sequence length="193" mass="21953">MRIIFCLLAISWTGLWLTPDQAGQRYFDKRRFAEAAATFEDPLWQGAAWYRAGEFEKATQSFARVPTAEGKFNEGNSWLMLGKYDQAIASYDQALKKRPEWKEARENLELAKIRRDRIKQEGGDLGDQKEGADQIVFDKKKEGGQETQVDGEKATSDAAVQAIWLRQVQTKPADFLKAKFAYQYANDAEDSSP</sequence>
<comment type="caution">
    <text evidence="4">The sequence shown here is derived from an EMBL/GenBank/DDBJ whole genome shotgun (WGS) entry which is preliminary data.</text>
</comment>
<dbReference type="InterPro" id="IPR011990">
    <property type="entry name" value="TPR-like_helical_dom_sf"/>
</dbReference>
<dbReference type="Pfam" id="PF07719">
    <property type="entry name" value="TPR_2"/>
    <property type="match status" value="1"/>
</dbReference>
<organism evidence="4 5">
    <name type="scientific">Blastopirellula marina</name>
    <dbReference type="NCBI Taxonomy" id="124"/>
    <lineage>
        <taxon>Bacteria</taxon>
        <taxon>Pseudomonadati</taxon>
        <taxon>Planctomycetota</taxon>
        <taxon>Planctomycetia</taxon>
        <taxon>Pirellulales</taxon>
        <taxon>Pirellulaceae</taxon>
        <taxon>Blastopirellula</taxon>
    </lineage>
</organism>
<keyword evidence="1" id="KW-0677">Repeat</keyword>
<evidence type="ECO:0000256" key="3">
    <source>
        <dbReference type="PROSITE-ProRule" id="PRU00339"/>
    </source>
</evidence>
<reference evidence="4 5" key="1">
    <citation type="submission" date="2018-02" db="EMBL/GenBank/DDBJ databases">
        <title>Comparative genomes isolates from brazilian mangrove.</title>
        <authorList>
            <person name="Araujo J.E."/>
            <person name="Taketani R.G."/>
            <person name="Silva M.C.P."/>
            <person name="Loureco M.V."/>
            <person name="Andreote F.D."/>
        </authorList>
    </citation>
    <scope>NUCLEOTIDE SEQUENCE [LARGE SCALE GENOMIC DNA]</scope>
    <source>
        <strain evidence="4 5">HEX-2 MGV</strain>
    </source>
</reference>
<dbReference type="AlphaFoldDB" id="A0A2S8F567"/>
<dbReference type="Gene3D" id="1.25.40.10">
    <property type="entry name" value="Tetratricopeptide repeat domain"/>
    <property type="match status" value="1"/>
</dbReference>
<dbReference type="RefSeq" id="WP_105355917.1">
    <property type="nucleotide sequence ID" value="NZ_PUIA01000057.1"/>
</dbReference>
<proteinExistence type="predicted"/>
<dbReference type="SUPFAM" id="SSF48452">
    <property type="entry name" value="TPR-like"/>
    <property type="match status" value="1"/>
</dbReference>
<dbReference type="OrthoDB" id="9807628at2"/>
<feature type="repeat" description="TPR" evidence="3">
    <location>
        <begin position="68"/>
        <end position="101"/>
    </location>
</feature>
<protein>
    <submittedName>
        <fullName evidence="4">Uncharacterized protein</fullName>
    </submittedName>
</protein>
<evidence type="ECO:0000256" key="1">
    <source>
        <dbReference type="ARBA" id="ARBA00022737"/>
    </source>
</evidence>
<evidence type="ECO:0000256" key="2">
    <source>
        <dbReference type="ARBA" id="ARBA00022803"/>
    </source>
</evidence>
<dbReference type="EMBL" id="PUIA01000057">
    <property type="protein sequence ID" value="PQO27312.1"/>
    <property type="molecule type" value="Genomic_DNA"/>
</dbReference>
<evidence type="ECO:0000313" key="4">
    <source>
        <dbReference type="EMBL" id="PQO27312.1"/>
    </source>
</evidence>
<name>A0A2S8F567_9BACT</name>
<dbReference type="Proteomes" id="UP000240009">
    <property type="component" value="Unassembled WGS sequence"/>
</dbReference>
<accession>A0A2S8F567</accession>
<evidence type="ECO:0000313" key="5">
    <source>
        <dbReference type="Proteomes" id="UP000240009"/>
    </source>
</evidence>
<dbReference type="InterPro" id="IPR019734">
    <property type="entry name" value="TPR_rpt"/>
</dbReference>
<dbReference type="InterPro" id="IPR013105">
    <property type="entry name" value="TPR_2"/>
</dbReference>